<dbReference type="InterPro" id="IPR039422">
    <property type="entry name" value="MarR/SlyA-like"/>
</dbReference>
<accession>A0A166IKA4</accession>
<evidence type="ECO:0000259" key="1">
    <source>
        <dbReference type="PROSITE" id="PS50995"/>
    </source>
</evidence>
<evidence type="ECO:0000313" key="3">
    <source>
        <dbReference type="EMBL" id="QHC54798.1"/>
    </source>
</evidence>
<dbReference type="InterPro" id="IPR000835">
    <property type="entry name" value="HTH_MarR-typ"/>
</dbReference>
<dbReference type="EMBL" id="LIIN01000005">
    <property type="protein sequence ID" value="KZX22523.1"/>
    <property type="molecule type" value="Genomic_DNA"/>
</dbReference>
<dbReference type="Gene3D" id="1.10.10.10">
    <property type="entry name" value="Winged helix-like DNA-binding domain superfamily/Winged helix DNA-binding domain"/>
    <property type="match status" value="1"/>
</dbReference>
<dbReference type="Pfam" id="PF12802">
    <property type="entry name" value="MarR_2"/>
    <property type="match status" value="1"/>
</dbReference>
<dbReference type="AlphaFoldDB" id="A0A166IKA4"/>
<sequence>MTDLRSETLEALRRYAVRYQESSHHFATWMRLPTTDGVALGEILWAENAGDPLSAARLRLRIGLTSGATNALVNRLEERGLVRRSRESTDRRIVSLRVTETARRQSSGFLGSRAEELDAALADYDSATLTTIRDFLDRFAGILPIGESA</sequence>
<dbReference type="InterPro" id="IPR036388">
    <property type="entry name" value="WH-like_DNA-bd_sf"/>
</dbReference>
<organism evidence="2 4">
    <name type="scientific">Rathayibacter tanaceti</name>
    <dbReference type="NCBI Taxonomy" id="1671680"/>
    <lineage>
        <taxon>Bacteria</taxon>
        <taxon>Bacillati</taxon>
        <taxon>Actinomycetota</taxon>
        <taxon>Actinomycetes</taxon>
        <taxon>Micrococcales</taxon>
        <taxon>Microbacteriaceae</taxon>
        <taxon>Rathayibacter</taxon>
    </lineage>
</organism>
<reference evidence="5" key="2">
    <citation type="submission" date="2019-12" db="EMBL/GenBank/DDBJ databases">
        <title>Complete and draft genome sequences of new strains and members of some known species of the genus Rathayibacter isolated from plants.</title>
        <authorList>
            <person name="Tarlachkov S.V."/>
            <person name="Starodumova I.P."/>
            <person name="Dorofeeva L.V."/>
            <person name="Prisyazhnaya N.V."/>
            <person name="Leyn S."/>
            <person name="Zlamal J."/>
            <person name="Elan M."/>
            <person name="Osterman A.L."/>
            <person name="Nadler S."/>
            <person name="Subbotin S.A."/>
            <person name="Evtushenko L.I."/>
        </authorList>
    </citation>
    <scope>NUCLEOTIDE SEQUENCE [LARGE SCALE GENOMIC DNA]</scope>
    <source>
        <strain evidence="5">VKM Ac-2761</strain>
    </source>
</reference>
<dbReference type="PANTHER" id="PTHR33164">
    <property type="entry name" value="TRANSCRIPTIONAL REGULATOR, MARR FAMILY"/>
    <property type="match status" value="1"/>
</dbReference>
<dbReference type="Proteomes" id="UP000076717">
    <property type="component" value="Unassembled WGS sequence"/>
</dbReference>
<dbReference type="KEGG" id="rte:GSU10_03465"/>
<dbReference type="SUPFAM" id="SSF46785">
    <property type="entry name" value="Winged helix' DNA-binding domain"/>
    <property type="match status" value="1"/>
</dbReference>
<evidence type="ECO:0000313" key="5">
    <source>
        <dbReference type="Proteomes" id="UP000465031"/>
    </source>
</evidence>
<dbReference type="PROSITE" id="PS50995">
    <property type="entry name" value="HTH_MARR_2"/>
    <property type="match status" value="1"/>
</dbReference>
<reference evidence="3" key="3">
    <citation type="submission" date="2019-12" db="EMBL/GenBank/DDBJ databases">
        <title>Complete and Draft Genome Sequences of New Strains and Members of Some Known Species of the Genus Rathayibacter isolated from Plants.</title>
        <authorList>
            <person name="Tarlachkov S.V."/>
            <person name="Starodumova I.P."/>
            <person name="Dorofeeva L.V."/>
            <person name="Prisyazhnaya N.V."/>
            <person name="Leyn S.A."/>
            <person name="Zlamal J.E."/>
            <person name="Elane M.L."/>
            <person name="Osterman A.L."/>
            <person name="Nadler S.A."/>
            <person name="Subbotin S.A."/>
            <person name="Evtushenko L.I."/>
        </authorList>
    </citation>
    <scope>NUCLEOTIDE SEQUENCE</scope>
    <source>
        <strain evidence="3">VKM Ac-2761</strain>
    </source>
</reference>
<protein>
    <submittedName>
        <fullName evidence="2">MarR family protein</fullName>
    </submittedName>
    <submittedName>
        <fullName evidence="3">MarR family transcriptional regulator</fullName>
    </submittedName>
</protein>
<dbReference type="GO" id="GO:0006950">
    <property type="term" value="P:response to stress"/>
    <property type="evidence" value="ECO:0007669"/>
    <property type="project" value="TreeGrafter"/>
</dbReference>
<gene>
    <name evidence="2" type="ORF">ACH61_00289</name>
    <name evidence="3" type="ORF">GSU10_03465</name>
</gene>
<dbReference type="InterPro" id="IPR036390">
    <property type="entry name" value="WH_DNA-bd_sf"/>
</dbReference>
<reference evidence="2 4" key="1">
    <citation type="submission" date="2015-08" db="EMBL/GenBank/DDBJ databases">
        <title>Draft Genome Sequence of Rathayibacter sp. Strain VKM Ac-2596 Isolated from Leaf Gall Induced by Plant-Parasitic Nematodes.</title>
        <authorList>
            <person name="Vasilenko O.V."/>
            <person name="Starodumova I.P."/>
            <person name="Tarlachkov S.V."/>
            <person name="Dorofeeva L.V."/>
            <person name="Evtushenko L.I."/>
        </authorList>
    </citation>
    <scope>NUCLEOTIDE SEQUENCE [LARGE SCALE GENOMIC DNA]</scope>
    <source>
        <strain evidence="2 4">VKM Ac-2596</strain>
    </source>
</reference>
<dbReference type="GO" id="GO:0003700">
    <property type="term" value="F:DNA-binding transcription factor activity"/>
    <property type="evidence" value="ECO:0007669"/>
    <property type="project" value="InterPro"/>
</dbReference>
<feature type="domain" description="HTH marR-type" evidence="1">
    <location>
        <begin position="5"/>
        <end position="141"/>
    </location>
</feature>
<name>A0A166IKA4_9MICO</name>
<dbReference type="Proteomes" id="UP000465031">
    <property type="component" value="Chromosome"/>
</dbReference>
<evidence type="ECO:0000313" key="4">
    <source>
        <dbReference type="Proteomes" id="UP000076717"/>
    </source>
</evidence>
<evidence type="ECO:0000313" key="2">
    <source>
        <dbReference type="EMBL" id="KZX22523.1"/>
    </source>
</evidence>
<proteinExistence type="predicted"/>
<keyword evidence="4" id="KW-1185">Reference proteome</keyword>
<dbReference type="OrthoDB" id="162531at2"/>
<dbReference type="PANTHER" id="PTHR33164:SF106">
    <property type="entry name" value="TRANSCRIPTIONAL REGULATORY PROTEIN"/>
    <property type="match status" value="1"/>
</dbReference>
<dbReference type="RefSeq" id="WP_068207633.1">
    <property type="nucleotide sequence ID" value="NZ_CP047186.1"/>
</dbReference>
<dbReference type="EMBL" id="CP047186">
    <property type="protein sequence ID" value="QHC54798.1"/>
    <property type="molecule type" value="Genomic_DNA"/>
</dbReference>
<dbReference type="SMART" id="SM00347">
    <property type="entry name" value="HTH_MARR"/>
    <property type="match status" value="1"/>
</dbReference>